<dbReference type="SUPFAM" id="SSF52980">
    <property type="entry name" value="Restriction endonuclease-like"/>
    <property type="match status" value="1"/>
</dbReference>
<reference evidence="1" key="1">
    <citation type="submission" date="2020-04" db="EMBL/GenBank/DDBJ databases">
        <title>Deep metagenomics examines the oral microbiome during advanced dental caries in children, revealing novel taxa and co-occurrences with host molecules.</title>
        <authorList>
            <person name="Baker J.L."/>
            <person name="Morton J.T."/>
            <person name="Dinis M."/>
            <person name="Alvarez R."/>
            <person name="Tran N.C."/>
            <person name="Knight R."/>
            <person name="Edlund A."/>
        </authorList>
    </citation>
    <scope>NUCLEOTIDE SEQUENCE</scope>
    <source>
        <strain evidence="1">JCVI_32_bin.64</strain>
    </source>
</reference>
<evidence type="ECO:0000313" key="1">
    <source>
        <dbReference type="EMBL" id="MBF0939304.1"/>
    </source>
</evidence>
<dbReference type="InterPro" id="IPR011335">
    <property type="entry name" value="Restrct_endonuc-II-like"/>
</dbReference>
<name>A0A929QWX4_9ACTO</name>
<protein>
    <recommendedName>
        <fullName evidence="3">DUF559 domain-containing protein</fullName>
    </recommendedName>
</protein>
<organism evidence="1 2">
    <name type="scientific">Schaalia georgiae</name>
    <dbReference type="NCBI Taxonomy" id="52768"/>
    <lineage>
        <taxon>Bacteria</taxon>
        <taxon>Bacillati</taxon>
        <taxon>Actinomycetota</taxon>
        <taxon>Actinomycetes</taxon>
        <taxon>Actinomycetales</taxon>
        <taxon>Actinomycetaceae</taxon>
        <taxon>Schaalia</taxon>
    </lineage>
</organism>
<sequence length="335" mass="36787">MDVAGMRMVRSALVFARDLSGRASISRRAGSGELLRISSGVYLEAKALEGLERWQQTEFIYCARLHAICAKRGSAVLCGQSAAFVHGLPMVEMGEVACYSRSAHGQSVMRLPAVRIPNSLVVKGLAVRPSRSAHGGRIAEAAGLRVSDPLETALECAFGEHEETAFVQTSSALHLFSGFSRFNADSRDGAERLRLHLLEGMAALPLVRKMRANARWTLENADPGCESPGECRVLYALKRAGLEGLLTQVEVPTPGGVFFIDIAIPGLRIAIEFDGRVKYGASVREVHETLEAESRRQRLLELAGWTVIRVRWGDLKRIDEIIARVRMAIAARRRR</sequence>
<gene>
    <name evidence="1" type="ORF">HXK03_00295</name>
</gene>
<evidence type="ECO:0008006" key="3">
    <source>
        <dbReference type="Google" id="ProtNLM"/>
    </source>
</evidence>
<comment type="caution">
    <text evidence="1">The sequence shown here is derived from an EMBL/GenBank/DDBJ whole genome shotgun (WGS) entry which is preliminary data.</text>
</comment>
<dbReference type="Gene3D" id="3.40.960.10">
    <property type="entry name" value="VSR Endonuclease"/>
    <property type="match status" value="1"/>
</dbReference>
<dbReference type="AlphaFoldDB" id="A0A929QWX4"/>
<dbReference type="Proteomes" id="UP000718630">
    <property type="component" value="Unassembled WGS sequence"/>
</dbReference>
<evidence type="ECO:0000313" key="2">
    <source>
        <dbReference type="Proteomes" id="UP000718630"/>
    </source>
</evidence>
<accession>A0A929QWX4</accession>
<dbReference type="EMBL" id="JABZFZ010000007">
    <property type="protein sequence ID" value="MBF0939304.1"/>
    <property type="molecule type" value="Genomic_DNA"/>
</dbReference>
<proteinExistence type="predicted"/>